<dbReference type="PANTHER" id="PTHR23280:SF4">
    <property type="entry name" value="BAND 4.1-LIKE PROTEIN 4A"/>
    <property type="match status" value="1"/>
</dbReference>
<feature type="compositionally biased region" description="Low complexity" evidence="1">
    <location>
        <begin position="317"/>
        <end position="327"/>
    </location>
</feature>
<protein>
    <submittedName>
        <fullName evidence="5">Band 4.1-like protein 4A-like</fullName>
    </submittedName>
</protein>
<organism evidence="4 5">
    <name type="scientific">Saccoglossus kowalevskii</name>
    <name type="common">Acorn worm</name>
    <dbReference type="NCBI Taxonomy" id="10224"/>
    <lineage>
        <taxon>Eukaryota</taxon>
        <taxon>Metazoa</taxon>
        <taxon>Hemichordata</taxon>
        <taxon>Enteropneusta</taxon>
        <taxon>Harrimaniidae</taxon>
        <taxon>Saccoglossus</taxon>
    </lineage>
</organism>
<evidence type="ECO:0000259" key="3">
    <source>
        <dbReference type="SMART" id="SM01196"/>
    </source>
</evidence>
<dbReference type="Pfam" id="PF08736">
    <property type="entry name" value="FA"/>
    <property type="match status" value="1"/>
</dbReference>
<evidence type="ECO:0000259" key="2">
    <source>
        <dbReference type="SMART" id="SM01195"/>
    </source>
</evidence>
<dbReference type="RefSeq" id="XP_006826023.1">
    <property type="nucleotide sequence ID" value="XM_006825960.1"/>
</dbReference>
<dbReference type="Gene3D" id="3.10.20.90">
    <property type="entry name" value="Phosphatidylinositol 3-kinase Catalytic Subunit, Chain A, domain 1"/>
    <property type="match status" value="1"/>
</dbReference>
<dbReference type="Pfam" id="PF09380">
    <property type="entry name" value="FERM_C"/>
    <property type="match status" value="1"/>
</dbReference>
<dbReference type="PANTHER" id="PTHR23280">
    <property type="entry name" value="4.1 G PROTEIN"/>
    <property type="match status" value="1"/>
</dbReference>
<proteinExistence type="predicted"/>
<evidence type="ECO:0000313" key="5">
    <source>
        <dbReference type="RefSeq" id="XP_006826023.1"/>
    </source>
</evidence>
<evidence type="ECO:0000256" key="1">
    <source>
        <dbReference type="SAM" id="MobiDB-lite"/>
    </source>
</evidence>
<evidence type="ECO:0000313" key="4">
    <source>
        <dbReference type="Proteomes" id="UP000694865"/>
    </source>
</evidence>
<dbReference type="InterPro" id="IPR029071">
    <property type="entry name" value="Ubiquitin-like_domsf"/>
</dbReference>
<feature type="compositionally biased region" description="Basic residues" evidence="1">
    <location>
        <begin position="307"/>
        <end position="316"/>
    </location>
</feature>
<sequence length="389" mass="45045">MSCFGDTSKEYFCCIKLLDDTELNHDIPKNIKGQVLLEKVYQHLNLIETDYFGLRYLDEASQTHWLDGTKSVAKQVKGQLYQYHNNNGTMKDENCVLIMCNGRINTTLENSLFLLWPRITKVHFKHTQFILRVIGRENTENEYYFELASKLACRHLWRCCVEQHAFFRLPHITGQSAFSSSKFRHSGRTQKEAIEASTQVKRSPPKVSRLPSKRYMRRASAQMDSSGQPILTPWAPYQDNLMVENGVTKSVAPEPVKSGAKMTPQKKKEHIPDSSTSRSTKSVPWEESKPAHCRKCHSVSDTESDHHVRRRRRRSGSRSAASSGSDSDQSRSSHKGRRRRRRRSEDRMVESEDQWRLVQRRQEHLDALNNPQHSAIIKDLRNGSVMQYL</sequence>
<dbReference type="InterPro" id="IPR011993">
    <property type="entry name" value="PH-like_dom_sf"/>
</dbReference>
<dbReference type="InterPro" id="IPR018979">
    <property type="entry name" value="FERM_N"/>
</dbReference>
<keyword evidence="4" id="KW-1185">Reference proteome</keyword>
<feature type="region of interest" description="Disordered" evidence="1">
    <location>
        <begin position="249"/>
        <end position="354"/>
    </location>
</feature>
<dbReference type="Proteomes" id="UP000694865">
    <property type="component" value="Unplaced"/>
</dbReference>
<dbReference type="Gene3D" id="2.30.29.30">
    <property type="entry name" value="Pleckstrin-homology domain (PH domain)/Phosphotyrosine-binding domain (PTB)"/>
    <property type="match status" value="1"/>
</dbReference>
<feature type="domain" description="FERM C-terminal PH-like" evidence="3">
    <location>
        <begin position="88"/>
        <end position="175"/>
    </location>
</feature>
<reference evidence="5" key="1">
    <citation type="submission" date="2025-08" db="UniProtKB">
        <authorList>
            <consortium name="RefSeq"/>
        </authorList>
    </citation>
    <scope>IDENTIFICATION</scope>
    <source>
        <tissue evidence="5">Testes</tissue>
    </source>
</reference>
<feature type="compositionally biased region" description="Polar residues" evidence="1">
    <location>
        <begin position="273"/>
        <end position="282"/>
    </location>
</feature>
<gene>
    <name evidence="5" type="primary">LOC102808380</name>
</gene>
<dbReference type="SMART" id="SM01195">
    <property type="entry name" value="FA"/>
    <property type="match status" value="1"/>
</dbReference>
<dbReference type="InterPro" id="IPR014847">
    <property type="entry name" value="FA"/>
</dbReference>
<accession>A0ABM0N182</accession>
<dbReference type="GeneID" id="102808380"/>
<feature type="compositionally biased region" description="Basic and acidic residues" evidence="1">
    <location>
        <begin position="343"/>
        <end position="354"/>
    </location>
</feature>
<dbReference type="SUPFAM" id="SSF50729">
    <property type="entry name" value="PH domain-like"/>
    <property type="match status" value="1"/>
</dbReference>
<name>A0ABM0N182_SACKO</name>
<dbReference type="Pfam" id="PF09379">
    <property type="entry name" value="FERM_N"/>
    <property type="match status" value="1"/>
</dbReference>
<dbReference type="SUPFAM" id="SSF54236">
    <property type="entry name" value="Ubiquitin-like"/>
    <property type="match status" value="1"/>
</dbReference>
<feature type="domain" description="FERM adjacent" evidence="2">
    <location>
        <begin position="176"/>
        <end position="220"/>
    </location>
</feature>
<feature type="compositionally biased region" description="Basic residues" evidence="1">
    <location>
        <begin position="332"/>
        <end position="342"/>
    </location>
</feature>
<feature type="region of interest" description="Disordered" evidence="1">
    <location>
        <begin position="180"/>
        <end position="231"/>
    </location>
</feature>
<dbReference type="InterPro" id="IPR018980">
    <property type="entry name" value="FERM_PH-like_C"/>
</dbReference>
<dbReference type="SMART" id="SM01196">
    <property type="entry name" value="FERM_C"/>
    <property type="match status" value="1"/>
</dbReference>